<protein>
    <recommendedName>
        <fullName evidence="3">Purple acid phosphatase</fullName>
        <ecNumber evidence="3">3.1.3.2</ecNumber>
    </recommendedName>
</protein>
<dbReference type="SUPFAM" id="SSF56300">
    <property type="entry name" value="Metallo-dependent phosphatases"/>
    <property type="match status" value="1"/>
</dbReference>
<dbReference type="InterPro" id="IPR004843">
    <property type="entry name" value="Calcineurin-like_PHP"/>
</dbReference>
<dbReference type="Pfam" id="PF00149">
    <property type="entry name" value="Metallophos"/>
    <property type="match status" value="1"/>
</dbReference>
<evidence type="ECO:0000313" key="9">
    <source>
        <dbReference type="Proteomes" id="UP001162131"/>
    </source>
</evidence>
<evidence type="ECO:0000256" key="2">
    <source>
        <dbReference type="ARBA" id="ARBA00023180"/>
    </source>
</evidence>
<feature type="signal peptide" evidence="4">
    <location>
        <begin position="1"/>
        <end position="15"/>
    </location>
</feature>
<dbReference type="Gene3D" id="2.60.40.380">
    <property type="entry name" value="Purple acid phosphatase-like, N-terminal"/>
    <property type="match status" value="1"/>
</dbReference>
<keyword evidence="2" id="KW-0325">Glycoprotein</keyword>
<evidence type="ECO:0000256" key="1">
    <source>
        <dbReference type="ARBA" id="ARBA00022729"/>
    </source>
</evidence>
<comment type="similarity">
    <text evidence="3">Belongs to the metallophosphoesterase superfamily. Purple acid phosphatase family.</text>
</comment>
<dbReference type="Pfam" id="PF14008">
    <property type="entry name" value="Metallophos_C"/>
    <property type="match status" value="1"/>
</dbReference>
<keyword evidence="1 4" id="KW-0732">Signal</keyword>
<dbReference type="EMBL" id="CAJZBQ010000046">
    <property type="protein sequence ID" value="CAG9328509.1"/>
    <property type="molecule type" value="Genomic_DNA"/>
</dbReference>
<evidence type="ECO:0000259" key="6">
    <source>
        <dbReference type="Pfam" id="PF14008"/>
    </source>
</evidence>
<dbReference type="InterPro" id="IPR025733">
    <property type="entry name" value="PAPs_C"/>
</dbReference>
<dbReference type="AlphaFoldDB" id="A0AAU9JSH8"/>
<dbReference type="InterPro" id="IPR008963">
    <property type="entry name" value="Purple_acid_Pase-like_N"/>
</dbReference>
<dbReference type="InterPro" id="IPR029052">
    <property type="entry name" value="Metallo-depent_PP-like"/>
</dbReference>
<reference evidence="8" key="1">
    <citation type="submission" date="2021-09" db="EMBL/GenBank/DDBJ databases">
        <authorList>
            <consortium name="AG Swart"/>
            <person name="Singh M."/>
            <person name="Singh A."/>
            <person name="Seah K."/>
            <person name="Emmerich C."/>
        </authorList>
    </citation>
    <scope>NUCLEOTIDE SEQUENCE</scope>
    <source>
        <strain evidence="8">ATCC30299</strain>
    </source>
</reference>
<dbReference type="PANTHER" id="PTHR45867">
    <property type="entry name" value="PURPLE ACID PHOSPHATASE"/>
    <property type="match status" value="1"/>
</dbReference>
<dbReference type="PANTHER" id="PTHR45867:SF10">
    <property type="entry name" value="PURPLE ACID PHOSPHATASE"/>
    <property type="match status" value="1"/>
</dbReference>
<comment type="caution">
    <text evidence="8">The sequence shown here is derived from an EMBL/GenBank/DDBJ whole genome shotgun (WGS) entry which is preliminary data.</text>
</comment>
<organism evidence="8 9">
    <name type="scientific">Blepharisma stoltei</name>
    <dbReference type="NCBI Taxonomy" id="1481888"/>
    <lineage>
        <taxon>Eukaryota</taxon>
        <taxon>Sar</taxon>
        <taxon>Alveolata</taxon>
        <taxon>Ciliophora</taxon>
        <taxon>Postciliodesmatophora</taxon>
        <taxon>Heterotrichea</taxon>
        <taxon>Heterotrichida</taxon>
        <taxon>Blepharismidae</taxon>
        <taxon>Blepharisma</taxon>
    </lineage>
</organism>
<evidence type="ECO:0000256" key="3">
    <source>
        <dbReference type="RuleBase" id="RU361203"/>
    </source>
</evidence>
<dbReference type="InterPro" id="IPR041792">
    <property type="entry name" value="MPP_PAP"/>
</dbReference>
<evidence type="ECO:0000256" key="4">
    <source>
        <dbReference type="SAM" id="SignalP"/>
    </source>
</evidence>
<proteinExistence type="inferred from homology"/>
<dbReference type="Pfam" id="PF16656">
    <property type="entry name" value="Pur_ac_phosph_N"/>
    <property type="match status" value="1"/>
</dbReference>
<dbReference type="SUPFAM" id="SSF49363">
    <property type="entry name" value="Purple acid phosphatase, N-terminal domain"/>
    <property type="match status" value="1"/>
</dbReference>
<dbReference type="GO" id="GO:0046872">
    <property type="term" value="F:metal ion binding"/>
    <property type="evidence" value="ECO:0007669"/>
    <property type="project" value="InterPro"/>
</dbReference>
<keyword evidence="9" id="KW-1185">Reference proteome</keyword>
<accession>A0AAU9JSH8</accession>
<dbReference type="InterPro" id="IPR015914">
    <property type="entry name" value="PAPs_N"/>
</dbReference>
<dbReference type="Proteomes" id="UP001162131">
    <property type="component" value="Unassembled WGS sequence"/>
</dbReference>
<keyword evidence="3" id="KW-0378">Hydrolase</keyword>
<dbReference type="Gene3D" id="3.60.21.10">
    <property type="match status" value="1"/>
</dbReference>
<dbReference type="CDD" id="cd00839">
    <property type="entry name" value="MPP_PAPs"/>
    <property type="match status" value="1"/>
</dbReference>
<feature type="domain" description="Purple acid phosphatase C-terminal" evidence="6">
    <location>
        <begin position="367"/>
        <end position="421"/>
    </location>
</feature>
<feature type="chain" id="PRO_5043975725" description="Purple acid phosphatase" evidence="4">
    <location>
        <begin position="16"/>
        <end position="445"/>
    </location>
</feature>
<gene>
    <name evidence="8" type="ORF">BSTOLATCC_MIC46506</name>
</gene>
<evidence type="ECO:0000259" key="7">
    <source>
        <dbReference type="Pfam" id="PF16656"/>
    </source>
</evidence>
<feature type="domain" description="Purple acid phosphatase N-terminal" evidence="7">
    <location>
        <begin position="20"/>
        <end position="116"/>
    </location>
</feature>
<comment type="catalytic activity">
    <reaction evidence="3">
        <text>a phosphate monoester + H2O = an alcohol + phosphate</text>
        <dbReference type="Rhea" id="RHEA:15017"/>
        <dbReference type="ChEBI" id="CHEBI:15377"/>
        <dbReference type="ChEBI" id="CHEBI:30879"/>
        <dbReference type="ChEBI" id="CHEBI:43474"/>
        <dbReference type="ChEBI" id="CHEBI:67140"/>
        <dbReference type="EC" id="3.1.3.2"/>
    </reaction>
</comment>
<evidence type="ECO:0000259" key="5">
    <source>
        <dbReference type="Pfam" id="PF00149"/>
    </source>
</evidence>
<evidence type="ECO:0000313" key="8">
    <source>
        <dbReference type="EMBL" id="CAG9328509.1"/>
    </source>
</evidence>
<dbReference type="EC" id="3.1.3.2" evidence="3"/>
<sequence>MKLVLFLIGIGLTLGGYIYPEQIHLSWTEEISQVKVTWVTFLDLPPQAAYRPILCGNVPSPSNFTNIKGETKKFRESKIGYKYQYIHTAVFGNLLPTCWYEYKVGNFGVWSKTFMFSGRTPDTAETFETVNDPYTLVIFGDWGTGPIGQYTKHLLGEETLTRDYLGILHMGDIAYNMEDENGRVGDTYLRMIEPIAATYPYMTAPGNHDSYGNFTHYKNRFSMPNNGVNEGTGYFYSFNLGPAHFIMYNTNSYFKDYRKAEAEVQTQWLINDLAEANKQRDIRPWIIVLAHHPLYCSQDWFEEGSQEDCGEQPAVLKPILEDLFYSNSVDLAMQAHVHNYERDAAIYKNQTIPSQYDGQNIHINPNAPIYITSGNAGNYLEHNDPASTTPQPWARFLSNDYGYGRLTVYNNTHLYWEQFSATALTEIDYVWIVKDQPRYKPSLIN</sequence>
<name>A0AAU9JSH8_9CILI</name>
<feature type="domain" description="Calcineurin-like phosphoesterase" evidence="5">
    <location>
        <begin position="136"/>
        <end position="340"/>
    </location>
</feature>
<dbReference type="GO" id="GO:0003993">
    <property type="term" value="F:acid phosphatase activity"/>
    <property type="evidence" value="ECO:0007669"/>
    <property type="project" value="UniProtKB-EC"/>
</dbReference>